<dbReference type="Proteomes" id="UP000467105">
    <property type="component" value="Chromosome"/>
</dbReference>
<dbReference type="CDD" id="cd01005">
    <property type="entry name" value="PBP2_CysP"/>
    <property type="match status" value="1"/>
</dbReference>
<comment type="similarity">
    <text evidence="2">Belongs to the prokaryotic sulfate-binding protein family.</text>
</comment>
<evidence type="ECO:0000256" key="6">
    <source>
        <dbReference type="SAM" id="Phobius"/>
    </source>
</evidence>
<evidence type="ECO:0000313" key="8">
    <source>
        <dbReference type="Proteomes" id="UP000467105"/>
    </source>
</evidence>
<dbReference type="Gene3D" id="3.40.190.10">
    <property type="entry name" value="Periplasmic binding protein-like II"/>
    <property type="match status" value="2"/>
</dbReference>
<keyword evidence="5" id="KW-0574">Periplasm</keyword>
<evidence type="ECO:0000256" key="5">
    <source>
        <dbReference type="ARBA" id="ARBA00022764"/>
    </source>
</evidence>
<organism evidence="7 8">
    <name type="scientific">Mycobacterium parmense</name>
    <dbReference type="NCBI Taxonomy" id="185642"/>
    <lineage>
        <taxon>Bacteria</taxon>
        <taxon>Bacillati</taxon>
        <taxon>Actinomycetota</taxon>
        <taxon>Actinomycetes</taxon>
        <taxon>Mycobacteriales</taxon>
        <taxon>Mycobacteriaceae</taxon>
        <taxon>Mycobacterium</taxon>
        <taxon>Mycobacterium simiae complex</taxon>
    </lineage>
</organism>
<proteinExistence type="inferred from homology"/>
<keyword evidence="6" id="KW-1133">Transmembrane helix</keyword>
<dbReference type="EMBL" id="AP022614">
    <property type="protein sequence ID" value="BBZ42902.1"/>
    <property type="molecule type" value="Genomic_DNA"/>
</dbReference>
<evidence type="ECO:0000256" key="2">
    <source>
        <dbReference type="ARBA" id="ARBA00006099"/>
    </source>
</evidence>
<keyword evidence="8" id="KW-1185">Reference proteome</keyword>
<keyword evidence="3" id="KW-0813">Transport</keyword>
<sequence length="374" mass="40708">MEAAMADVERPAAGRRGYRLRVPWLNIVGVVAIVVAASLIAIKNLHGDTSPNQILNVSYDPTRELYAELDKAFVTQFRQQAGVTLEIKQSHGGSGRQTADVVAGKQKAGVVSLALVSDVDALRKRGLIPPNWQSRLPNNSVPYTSTIVFVVHKGNPKQIHDWPDLVKDGVAIVSPNPRSSGNGKLSVLAAWGAVTTRGGSDAQAFEFVKALLGHVAVADAGARGAAITFAVERIGDVHLTWENEALREVAENKNDLEIVYPPISIRAEPAVAWVDANLTDKTLAYAKAYLQYLYTERAQEIIAQRGYRPIKPEILARHTDRLPDINLFPITSIAKDWDDAREKFFGDNGIYDTVTSPARATVAAAHGRRKAKKA</sequence>
<dbReference type="PANTHER" id="PTHR30368:SF2">
    <property type="entry name" value="SULFATE-BINDING PROTEIN"/>
    <property type="match status" value="1"/>
</dbReference>
<dbReference type="NCBIfam" id="TIGR00971">
    <property type="entry name" value="3a0106s03"/>
    <property type="match status" value="1"/>
</dbReference>
<name>A0A7I7YP33_9MYCO</name>
<dbReference type="NCBIfam" id="NF008022">
    <property type="entry name" value="PRK10752.1"/>
    <property type="match status" value="1"/>
</dbReference>
<reference evidence="7 8" key="1">
    <citation type="journal article" date="2019" name="Emerg. Microbes Infect.">
        <title>Comprehensive subspecies identification of 175 nontuberculous mycobacteria species based on 7547 genomic profiles.</title>
        <authorList>
            <person name="Matsumoto Y."/>
            <person name="Kinjo T."/>
            <person name="Motooka D."/>
            <person name="Nabeya D."/>
            <person name="Jung N."/>
            <person name="Uechi K."/>
            <person name="Horii T."/>
            <person name="Iida T."/>
            <person name="Fujita J."/>
            <person name="Nakamura S."/>
        </authorList>
    </citation>
    <scope>NUCLEOTIDE SEQUENCE [LARGE SCALE GENOMIC DNA]</scope>
    <source>
        <strain evidence="7 8">JCM 14742</strain>
    </source>
</reference>
<dbReference type="GO" id="GO:0042597">
    <property type="term" value="C:periplasmic space"/>
    <property type="evidence" value="ECO:0007669"/>
    <property type="project" value="UniProtKB-SubCell"/>
</dbReference>
<evidence type="ECO:0000256" key="1">
    <source>
        <dbReference type="ARBA" id="ARBA00004418"/>
    </source>
</evidence>
<comment type="subcellular location">
    <subcellularLocation>
        <location evidence="1">Periplasm</location>
    </subcellularLocation>
</comment>
<dbReference type="InterPro" id="IPR005669">
    <property type="entry name" value="Thiosulph/SO4-bd"/>
</dbReference>
<dbReference type="SUPFAM" id="SSF53850">
    <property type="entry name" value="Periplasmic binding protein-like II"/>
    <property type="match status" value="1"/>
</dbReference>
<keyword evidence="6" id="KW-0812">Transmembrane</keyword>
<feature type="transmembrane region" description="Helical" evidence="6">
    <location>
        <begin position="24"/>
        <end position="42"/>
    </location>
</feature>
<protein>
    <submittedName>
        <fullName evidence="7">Sulfate ABC transporter, periplasmic protein</fullName>
    </submittedName>
</protein>
<dbReference type="AlphaFoldDB" id="A0A7I7YP33"/>
<gene>
    <name evidence="7" type="ORF">MPRM_01830</name>
</gene>
<dbReference type="GO" id="GO:0140104">
    <property type="term" value="F:molecular carrier activity"/>
    <property type="evidence" value="ECO:0007669"/>
    <property type="project" value="InterPro"/>
</dbReference>
<dbReference type="Pfam" id="PF13531">
    <property type="entry name" value="SBP_bac_11"/>
    <property type="match status" value="1"/>
</dbReference>
<keyword evidence="4" id="KW-0732">Signal</keyword>
<evidence type="ECO:0000256" key="4">
    <source>
        <dbReference type="ARBA" id="ARBA00022729"/>
    </source>
</evidence>
<evidence type="ECO:0000256" key="3">
    <source>
        <dbReference type="ARBA" id="ARBA00022448"/>
    </source>
</evidence>
<keyword evidence="6" id="KW-0472">Membrane</keyword>
<dbReference type="GO" id="GO:1902358">
    <property type="term" value="P:sulfate transmembrane transport"/>
    <property type="evidence" value="ECO:0007669"/>
    <property type="project" value="InterPro"/>
</dbReference>
<dbReference type="PANTHER" id="PTHR30368">
    <property type="entry name" value="SULFATE-BINDING PROTEIN"/>
    <property type="match status" value="1"/>
</dbReference>
<evidence type="ECO:0000313" key="7">
    <source>
        <dbReference type="EMBL" id="BBZ42902.1"/>
    </source>
</evidence>
<accession>A0A7I7YP33</accession>